<feature type="region of interest" description="Disordered" evidence="13">
    <location>
        <begin position="515"/>
        <end position="585"/>
    </location>
</feature>
<dbReference type="InterPro" id="IPR012763">
    <property type="entry name" value="DNA_pol_III_sug/sutau_N"/>
</dbReference>
<sequence length="616" mass="66569">MAFYEPLHHKYRPQSFADLVGQNAIATTLTHAIERQRIAPAYLFTGPRGTGKTSSARILAKSLNCLSSAHPTVTPCGTCDACQTIARGTALDVIEIDAASNTGVDNIRELIERAQFAPAQCRYKVYCLDEVHMLSTAAFNALLKTLEEPPLHVVFVLATTDPQRVLPTIISRCQRFDFRRIPLSAMMDHLSYIAAQEDIAIQPDAIALIAQIAQGGLRDAESLLDQLSLQEDTITPAQVWDLVGSVPEQDLFSLVKAIVSRQPALILEHIHHLLDRGRDPLGVLQNLAQFYRDLLIAKTAPKQRELVAITEATWQPLCEFVEQMSLSSLLMGQQHLRQCEPQVKNTTQPKLWLEVALLGLLDADTSTSTPTSGSASPQSMAPAIPASSPQPGQEPASLCVPPNPATAAPQPQPAPVSSNPPPAAAPTAPTETAPIETAPVEIDLDQLWQQILAQLNLPSRALFSQHGKLVFFQGAEAGIQISKNLARIAQPKLGEVEAALQQQLRRKIKVTLHLATPDPLPGATSPQRPATEPPPAMATLPPPSAAQPTPPVELPAPPDHLVPPSREPPQNRPAPAAPVWPLEDEIDQASRSFAEFFNGTLVTLEPDVPTTADIPE</sequence>
<dbReference type="NCBIfam" id="NF011510">
    <property type="entry name" value="PRK14948.1"/>
    <property type="match status" value="1"/>
</dbReference>
<protein>
    <recommendedName>
        <fullName evidence="12">DNA polymerase III subunit gamma/tau</fullName>
        <ecNumber evidence="12">2.7.7.7</ecNumber>
    </recommendedName>
</protein>
<dbReference type="Gene3D" id="1.20.272.10">
    <property type="match status" value="1"/>
</dbReference>
<dbReference type="GO" id="GO:0006261">
    <property type="term" value="P:DNA-templated DNA replication"/>
    <property type="evidence" value="ECO:0007669"/>
    <property type="project" value="TreeGrafter"/>
</dbReference>
<dbReference type="InterPro" id="IPR027417">
    <property type="entry name" value="P-loop_NTPase"/>
</dbReference>
<name>A0A8K1ZZG0_9CYAN</name>
<keyword evidence="4 12" id="KW-0235">DNA replication</keyword>
<keyword evidence="10" id="KW-0175">Coiled coil</keyword>
<keyword evidence="3 12" id="KW-0548">Nucleotidyltransferase</keyword>
<dbReference type="EC" id="2.7.7.7" evidence="12"/>
<comment type="subunit">
    <text evidence="12">DNA polymerase III contains a core (composed of alpha, epsilon and theta chains) that associates with a tau subunit. This core dimerizes to form the POLIII' complex. PolIII' associates with the gamma complex (composed of gamma, delta, delta', psi and chi chains) and with the beta chain to form the complete DNA polymerase III complex.</text>
</comment>
<dbReference type="NCBIfam" id="TIGR02397">
    <property type="entry name" value="dnaX_nterm"/>
    <property type="match status" value="1"/>
</dbReference>
<keyword evidence="9 12" id="KW-0239">DNA-directed DNA polymerase</keyword>
<feature type="region of interest" description="Disordered" evidence="13">
    <location>
        <begin position="364"/>
        <end position="431"/>
    </location>
</feature>
<dbReference type="Pfam" id="PF22608">
    <property type="entry name" value="DNAX_ATPase_lid"/>
    <property type="match status" value="1"/>
</dbReference>
<evidence type="ECO:0000256" key="2">
    <source>
        <dbReference type="ARBA" id="ARBA00022679"/>
    </source>
</evidence>
<dbReference type="FunFam" id="1.10.8.60:FF:000013">
    <property type="entry name" value="DNA polymerase III subunit gamma/tau"/>
    <property type="match status" value="1"/>
</dbReference>
<dbReference type="CDD" id="cd18137">
    <property type="entry name" value="HLD_clamp_pol_III_gamma_tau"/>
    <property type="match status" value="1"/>
</dbReference>
<dbReference type="InterPro" id="IPR008921">
    <property type="entry name" value="DNA_pol3_clamp-load_cplx_C"/>
</dbReference>
<accession>A0A8K1ZZG0</accession>
<keyword evidence="7" id="KW-0862">Zinc</keyword>
<dbReference type="FunFam" id="3.40.50.300:FF:000014">
    <property type="entry name" value="DNA polymerase III subunit gamma/tau"/>
    <property type="match status" value="1"/>
</dbReference>
<evidence type="ECO:0000256" key="11">
    <source>
        <dbReference type="ARBA" id="ARBA00049244"/>
    </source>
</evidence>
<feature type="compositionally biased region" description="Pro residues" evidence="13">
    <location>
        <begin position="531"/>
        <end position="578"/>
    </location>
</feature>
<dbReference type="NCBIfam" id="TIGR01128">
    <property type="entry name" value="holA"/>
    <property type="match status" value="1"/>
</dbReference>
<evidence type="ECO:0000313" key="16">
    <source>
        <dbReference type="Proteomes" id="UP000607397"/>
    </source>
</evidence>
<keyword evidence="2 12" id="KW-0808">Transferase</keyword>
<dbReference type="GO" id="GO:0046872">
    <property type="term" value="F:metal ion binding"/>
    <property type="evidence" value="ECO:0007669"/>
    <property type="project" value="UniProtKB-KW"/>
</dbReference>
<evidence type="ECO:0000313" key="15">
    <source>
        <dbReference type="EMBL" id="NCJ07994.1"/>
    </source>
</evidence>
<dbReference type="GO" id="GO:0003677">
    <property type="term" value="F:DNA binding"/>
    <property type="evidence" value="ECO:0007669"/>
    <property type="project" value="InterPro"/>
</dbReference>
<dbReference type="NCBIfam" id="NF004046">
    <property type="entry name" value="PRK05563.1"/>
    <property type="match status" value="1"/>
</dbReference>
<dbReference type="InterPro" id="IPR005790">
    <property type="entry name" value="DNA_polIII_delta"/>
</dbReference>
<dbReference type="CDD" id="cd00009">
    <property type="entry name" value="AAA"/>
    <property type="match status" value="1"/>
</dbReference>
<reference evidence="15" key="1">
    <citation type="submission" date="2019-12" db="EMBL/GenBank/DDBJ databases">
        <title>High-Quality draft genome sequences of three cyanobacteria isolated from the limestone walls of the Old Cathedral of Coimbra.</title>
        <authorList>
            <person name="Tiago I."/>
            <person name="Soares F."/>
            <person name="Portugal A."/>
        </authorList>
    </citation>
    <scope>NUCLEOTIDE SEQUENCE [LARGE SCALE GENOMIC DNA]</scope>
    <source>
        <strain evidence="15">C</strain>
    </source>
</reference>
<evidence type="ECO:0000256" key="12">
    <source>
        <dbReference type="RuleBase" id="RU364063"/>
    </source>
</evidence>
<comment type="similarity">
    <text evidence="1 12">Belongs to the DnaX/STICHEL family.</text>
</comment>
<feature type="domain" description="AAA+ ATPase" evidence="14">
    <location>
        <begin position="38"/>
        <end position="182"/>
    </location>
</feature>
<evidence type="ECO:0000256" key="8">
    <source>
        <dbReference type="ARBA" id="ARBA00022840"/>
    </source>
</evidence>
<evidence type="ECO:0000256" key="13">
    <source>
        <dbReference type="SAM" id="MobiDB-lite"/>
    </source>
</evidence>
<dbReference type="InterPro" id="IPR054506">
    <property type="entry name" value="DnaA_N-like_STI"/>
</dbReference>
<dbReference type="GO" id="GO:0003887">
    <property type="term" value="F:DNA-directed DNA polymerase activity"/>
    <property type="evidence" value="ECO:0007669"/>
    <property type="project" value="UniProtKB-KW"/>
</dbReference>
<dbReference type="Gene3D" id="1.10.8.60">
    <property type="match status" value="1"/>
</dbReference>
<dbReference type="Pfam" id="PF13177">
    <property type="entry name" value="DNA_pol3_delta2"/>
    <property type="match status" value="1"/>
</dbReference>
<dbReference type="AlphaFoldDB" id="A0A8K1ZZG0"/>
<dbReference type="SUPFAM" id="SSF48019">
    <property type="entry name" value="post-AAA+ oligomerization domain-like"/>
    <property type="match status" value="1"/>
</dbReference>
<dbReference type="Gene3D" id="3.40.50.300">
    <property type="entry name" value="P-loop containing nucleotide triphosphate hydrolases"/>
    <property type="match status" value="1"/>
</dbReference>
<dbReference type="EMBL" id="WVIC01000037">
    <property type="protein sequence ID" value="NCJ07994.1"/>
    <property type="molecule type" value="Genomic_DNA"/>
</dbReference>
<evidence type="ECO:0000256" key="4">
    <source>
        <dbReference type="ARBA" id="ARBA00022705"/>
    </source>
</evidence>
<dbReference type="InterPro" id="IPR022754">
    <property type="entry name" value="DNA_pol_III_gamma-3"/>
</dbReference>
<evidence type="ECO:0000256" key="7">
    <source>
        <dbReference type="ARBA" id="ARBA00022833"/>
    </source>
</evidence>
<keyword evidence="8 12" id="KW-0067">ATP-binding</keyword>
<keyword evidence="16" id="KW-1185">Reference proteome</keyword>
<evidence type="ECO:0000256" key="5">
    <source>
        <dbReference type="ARBA" id="ARBA00022723"/>
    </source>
</evidence>
<evidence type="ECO:0000259" key="14">
    <source>
        <dbReference type="SMART" id="SM00382"/>
    </source>
</evidence>
<dbReference type="PANTHER" id="PTHR11669">
    <property type="entry name" value="REPLICATION FACTOR C / DNA POLYMERASE III GAMMA-TAU SUBUNIT"/>
    <property type="match status" value="1"/>
</dbReference>
<comment type="catalytic activity">
    <reaction evidence="11 12">
        <text>DNA(n) + a 2'-deoxyribonucleoside 5'-triphosphate = DNA(n+1) + diphosphate</text>
        <dbReference type="Rhea" id="RHEA:22508"/>
        <dbReference type="Rhea" id="RHEA-COMP:17339"/>
        <dbReference type="Rhea" id="RHEA-COMP:17340"/>
        <dbReference type="ChEBI" id="CHEBI:33019"/>
        <dbReference type="ChEBI" id="CHEBI:61560"/>
        <dbReference type="ChEBI" id="CHEBI:173112"/>
        <dbReference type="EC" id="2.7.7.7"/>
    </reaction>
</comment>
<keyword evidence="5" id="KW-0479">Metal-binding</keyword>
<evidence type="ECO:0000256" key="3">
    <source>
        <dbReference type="ARBA" id="ARBA00022695"/>
    </source>
</evidence>
<dbReference type="InterPro" id="IPR045085">
    <property type="entry name" value="HLD_clamp_pol_III_gamma_tau"/>
</dbReference>
<dbReference type="Proteomes" id="UP000607397">
    <property type="component" value="Unassembled WGS sequence"/>
</dbReference>
<organism evidence="15 16">
    <name type="scientific">Petrachloros mirabilis ULC683</name>
    <dbReference type="NCBI Taxonomy" id="2781853"/>
    <lineage>
        <taxon>Bacteria</taxon>
        <taxon>Bacillati</taxon>
        <taxon>Cyanobacteriota</taxon>
        <taxon>Cyanophyceae</taxon>
        <taxon>Synechococcales</taxon>
        <taxon>Petrachlorosaceae</taxon>
        <taxon>Petrachloros</taxon>
        <taxon>Petrachloros mirabilis</taxon>
    </lineage>
</organism>
<gene>
    <name evidence="12" type="primary">dnaX</name>
    <name evidence="15" type="ORF">GS597_16065</name>
</gene>
<dbReference type="Pfam" id="PF12169">
    <property type="entry name" value="DNA_pol3_gamma3"/>
    <property type="match status" value="1"/>
</dbReference>
<dbReference type="GO" id="GO:0005524">
    <property type="term" value="F:ATP binding"/>
    <property type="evidence" value="ECO:0007669"/>
    <property type="project" value="UniProtKB-KW"/>
</dbReference>
<comment type="caution">
    <text evidence="15">The sequence shown here is derived from an EMBL/GenBank/DDBJ whole genome shotgun (WGS) entry which is preliminary data.</text>
</comment>
<evidence type="ECO:0000256" key="9">
    <source>
        <dbReference type="ARBA" id="ARBA00022932"/>
    </source>
</evidence>
<evidence type="ECO:0000256" key="6">
    <source>
        <dbReference type="ARBA" id="ARBA00022741"/>
    </source>
</evidence>
<feature type="compositionally biased region" description="Low complexity" evidence="13">
    <location>
        <begin position="365"/>
        <end position="379"/>
    </location>
</feature>
<dbReference type="SUPFAM" id="SSF52540">
    <property type="entry name" value="P-loop containing nucleoside triphosphate hydrolases"/>
    <property type="match status" value="1"/>
</dbReference>
<dbReference type="InterPro" id="IPR050238">
    <property type="entry name" value="DNA_Rep/Repair_Clamp_Loader"/>
</dbReference>
<dbReference type="PRINTS" id="PR01217">
    <property type="entry name" value="PRICHEXTENSN"/>
</dbReference>
<comment type="function">
    <text evidence="12">DNA polymerase III is a complex, multichain enzyme responsible for most of the replicative synthesis in bacteria. This DNA polymerase also exhibits 3' to 5' exonuclease activity.</text>
</comment>
<dbReference type="SMART" id="SM00382">
    <property type="entry name" value="AAA"/>
    <property type="match status" value="1"/>
</dbReference>
<dbReference type="InterPro" id="IPR003593">
    <property type="entry name" value="AAA+_ATPase"/>
</dbReference>
<dbReference type="RefSeq" id="WP_161826467.1">
    <property type="nucleotide sequence ID" value="NZ_WVIC01000037.1"/>
</dbReference>
<evidence type="ECO:0000256" key="1">
    <source>
        <dbReference type="ARBA" id="ARBA00006360"/>
    </source>
</evidence>
<dbReference type="GO" id="GO:0009360">
    <property type="term" value="C:DNA polymerase III complex"/>
    <property type="evidence" value="ECO:0007669"/>
    <property type="project" value="InterPro"/>
</dbReference>
<evidence type="ECO:0000256" key="10">
    <source>
        <dbReference type="ARBA" id="ARBA00023054"/>
    </source>
</evidence>
<keyword evidence="6 12" id="KW-0547">Nucleotide-binding</keyword>
<proteinExistence type="inferred from homology"/>
<feature type="compositionally biased region" description="Pro residues" evidence="13">
    <location>
        <begin position="410"/>
        <end position="424"/>
    </location>
</feature>
<dbReference type="PANTHER" id="PTHR11669:SF0">
    <property type="entry name" value="PROTEIN STICHEL-LIKE 2"/>
    <property type="match status" value="1"/>
</dbReference>
<dbReference type="Pfam" id="PF23007">
    <property type="entry name" value="DnaA_N-like_STI"/>
    <property type="match status" value="1"/>
</dbReference>